<dbReference type="Gene3D" id="3.90.1200.10">
    <property type="match status" value="1"/>
</dbReference>
<protein>
    <recommendedName>
        <fullName evidence="1">Aminoglycoside phosphotransferase domain-containing protein</fullName>
    </recommendedName>
</protein>
<dbReference type="PANTHER" id="PTHR21310:SF48">
    <property type="entry name" value="AMINOGLYCOSIDE PHOSPHOTRANSFERASE DOMAIN-CONTAINING PROTEIN"/>
    <property type="match status" value="1"/>
</dbReference>
<accession>A0A232LYU7</accession>
<evidence type="ECO:0000313" key="3">
    <source>
        <dbReference type="Proteomes" id="UP000243515"/>
    </source>
</evidence>
<dbReference type="InterPro" id="IPR011009">
    <property type="entry name" value="Kinase-like_dom_sf"/>
</dbReference>
<evidence type="ECO:0000313" key="2">
    <source>
        <dbReference type="EMBL" id="OXV09292.1"/>
    </source>
</evidence>
<dbReference type="CDD" id="cd05120">
    <property type="entry name" value="APH_ChoK_like"/>
    <property type="match status" value="1"/>
</dbReference>
<proteinExistence type="predicted"/>
<sequence>MASSVKLPYYATDIPSPLPTDAEIESASLMFLPTRGKEIVEIGHHFVVKFGRAVNLIEGENMLFVREMTNIPVPRVYALYSNPQNGKNYIIMERVVGETLLSLWPDLTTSEKESIVAKLHNYFSELRQLPSPGYYGSLGRRHLLDMIFWTIEAIPITNGPFTSEDALNEAMAQKSIFNDKPYRAEFYRQCLPRLFCGHNPTFTHGSCQPKNIMVQRDLENAQSPNNSNFKVIITNWEESGWYPSYWEYGQAFWALRGDDDWDLYLEKILDPCVLKAAWLLKLRLELAY</sequence>
<keyword evidence="3" id="KW-1185">Reference proteome</keyword>
<dbReference type="SUPFAM" id="SSF56112">
    <property type="entry name" value="Protein kinase-like (PK-like)"/>
    <property type="match status" value="1"/>
</dbReference>
<reference evidence="2 3" key="1">
    <citation type="journal article" date="2015" name="Environ. Microbiol.">
        <title>Metagenome sequence of Elaphomyces granulatus from sporocarp tissue reveals Ascomycota ectomycorrhizal fingerprints of genome expansion and a Proteobacteria-rich microbiome.</title>
        <authorList>
            <person name="Quandt C.A."/>
            <person name="Kohler A."/>
            <person name="Hesse C.N."/>
            <person name="Sharpton T.J."/>
            <person name="Martin F."/>
            <person name="Spatafora J.W."/>
        </authorList>
    </citation>
    <scope>NUCLEOTIDE SEQUENCE [LARGE SCALE GENOMIC DNA]</scope>
    <source>
        <strain evidence="2 3">OSC145934</strain>
    </source>
</reference>
<organism evidence="2 3">
    <name type="scientific">Elaphomyces granulatus</name>
    <dbReference type="NCBI Taxonomy" id="519963"/>
    <lineage>
        <taxon>Eukaryota</taxon>
        <taxon>Fungi</taxon>
        <taxon>Dikarya</taxon>
        <taxon>Ascomycota</taxon>
        <taxon>Pezizomycotina</taxon>
        <taxon>Eurotiomycetes</taxon>
        <taxon>Eurotiomycetidae</taxon>
        <taxon>Eurotiales</taxon>
        <taxon>Elaphomycetaceae</taxon>
        <taxon>Elaphomyces</taxon>
    </lineage>
</organism>
<dbReference type="OrthoDB" id="4177236at2759"/>
<dbReference type="Gene3D" id="3.30.200.150">
    <property type="match status" value="1"/>
</dbReference>
<dbReference type="EMBL" id="NPHW01003605">
    <property type="protein sequence ID" value="OXV09292.1"/>
    <property type="molecule type" value="Genomic_DNA"/>
</dbReference>
<evidence type="ECO:0000259" key="1">
    <source>
        <dbReference type="Pfam" id="PF01636"/>
    </source>
</evidence>
<feature type="domain" description="Aminoglycoside phosphotransferase" evidence="1">
    <location>
        <begin position="70"/>
        <end position="215"/>
    </location>
</feature>
<dbReference type="InterPro" id="IPR002575">
    <property type="entry name" value="Aminoglycoside_PTrfase"/>
</dbReference>
<dbReference type="Proteomes" id="UP000243515">
    <property type="component" value="Unassembled WGS sequence"/>
</dbReference>
<dbReference type="InterPro" id="IPR051678">
    <property type="entry name" value="AGP_Transferase"/>
</dbReference>
<name>A0A232LYU7_9EURO</name>
<dbReference type="AlphaFoldDB" id="A0A232LYU7"/>
<gene>
    <name evidence="2" type="ORF">Egran_02945</name>
</gene>
<dbReference type="PANTHER" id="PTHR21310">
    <property type="entry name" value="AMINOGLYCOSIDE PHOSPHOTRANSFERASE-RELATED-RELATED"/>
    <property type="match status" value="1"/>
</dbReference>
<dbReference type="Pfam" id="PF01636">
    <property type="entry name" value="APH"/>
    <property type="match status" value="1"/>
</dbReference>
<comment type="caution">
    <text evidence="2">The sequence shown here is derived from an EMBL/GenBank/DDBJ whole genome shotgun (WGS) entry which is preliminary data.</text>
</comment>